<evidence type="ECO:0000313" key="3">
    <source>
        <dbReference type="EMBL" id="SUZ88184.1"/>
    </source>
</evidence>
<organism evidence="3">
    <name type="scientific">marine metagenome</name>
    <dbReference type="NCBI Taxonomy" id="408172"/>
    <lineage>
        <taxon>unclassified sequences</taxon>
        <taxon>metagenomes</taxon>
        <taxon>ecological metagenomes</taxon>
    </lineage>
</organism>
<keyword evidence="1" id="KW-1133">Transmembrane helix</keyword>
<keyword evidence="1" id="KW-0472">Membrane</keyword>
<feature type="transmembrane region" description="Helical" evidence="1">
    <location>
        <begin position="55"/>
        <end position="77"/>
    </location>
</feature>
<evidence type="ECO:0000259" key="2">
    <source>
        <dbReference type="PROSITE" id="PS50850"/>
    </source>
</evidence>
<accession>A0A381RAE5</accession>
<dbReference type="PANTHER" id="PTHR11360">
    <property type="entry name" value="MONOCARBOXYLATE TRANSPORTER"/>
    <property type="match status" value="1"/>
</dbReference>
<feature type="transmembrane region" description="Helical" evidence="1">
    <location>
        <begin position="286"/>
        <end position="308"/>
    </location>
</feature>
<feature type="transmembrane region" description="Helical" evidence="1">
    <location>
        <begin position="179"/>
        <end position="200"/>
    </location>
</feature>
<dbReference type="InterPro" id="IPR011701">
    <property type="entry name" value="MFS"/>
</dbReference>
<dbReference type="Pfam" id="PF07690">
    <property type="entry name" value="MFS_1"/>
    <property type="match status" value="1"/>
</dbReference>
<dbReference type="InterPro" id="IPR036259">
    <property type="entry name" value="MFS_trans_sf"/>
</dbReference>
<evidence type="ECO:0000256" key="1">
    <source>
        <dbReference type="SAM" id="Phobius"/>
    </source>
</evidence>
<feature type="transmembrane region" description="Helical" evidence="1">
    <location>
        <begin position="146"/>
        <end position="167"/>
    </location>
</feature>
<keyword evidence="1" id="KW-0812">Transmembrane</keyword>
<feature type="transmembrane region" description="Helical" evidence="1">
    <location>
        <begin position="378"/>
        <end position="398"/>
    </location>
</feature>
<feature type="transmembrane region" description="Helical" evidence="1">
    <location>
        <begin position="251"/>
        <end position="274"/>
    </location>
</feature>
<dbReference type="GO" id="GO:0022857">
    <property type="term" value="F:transmembrane transporter activity"/>
    <property type="evidence" value="ECO:0007669"/>
    <property type="project" value="InterPro"/>
</dbReference>
<proteinExistence type="predicted"/>
<feature type="domain" description="Major facilitator superfamily (MFS) profile" evidence="2">
    <location>
        <begin position="222"/>
        <end position="410"/>
    </location>
</feature>
<dbReference type="InterPro" id="IPR020846">
    <property type="entry name" value="MFS_dom"/>
</dbReference>
<dbReference type="Gene3D" id="1.20.1250.20">
    <property type="entry name" value="MFS general substrate transporter like domains"/>
    <property type="match status" value="2"/>
</dbReference>
<dbReference type="PROSITE" id="PS50850">
    <property type="entry name" value="MFS"/>
    <property type="match status" value="1"/>
</dbReference>
<sequence>MPDKDTMSKAHNFSRQAWMCALSTLLLNSSMGSLYAWSVFVSPLERELMVGRTGISFVFSVAVVAFTGGVAVAPYCYQLMRGPLLLVTFSLCSVIGLILASFISSLNPSSWWFLVVGYGALFGFGAGGTYSVSLQLINIALEKKKGLANGLGIGSFAAGSVIFSLVFSWALTYITVQEIFFIFGFVLLGVGITVGSLVWVSGFELPKASADQKAMPQGTPTIFPLLWLGFCCGAFAGLMAIGHAANFIEAYGGTALMITLGVVSVSIGNAIGRLTAGILSDVWSPAYVAVLAHLISLAGFILLLIAPGPWAAVISLGMQGLAYGFIAGAYPSAIAIYIGVSSYGRYFGRLILAWGVAGLTAPWVTGWFYDNFDSYREALFAGTAFSVVGILIAFKLFYSIRASTTEGPST</sequence>
<feature type="transmembrane region" description="Helical" evidence="1">
    <location>
        <begin position="221"/>
        <end position="245"/>
    </location>
</feature>
<feature type="transmembrane region" description="Helical" evidence="1">
    <location>
        <begin position="347"/>
        <end position="366"/>
    </location>
</feature>
<reference evidence="3" key="1">
    <citation type="submission" date="2018-05" db="EMBL/GenBank/DDBJ databases">
        <authorList>
            <person name="Lanie J.A."/>
            <person name="Ng W.-L."/>
            <person name="Kazmierczak K.M."/>
            <person name="Andrzejewski T.M."/>
            <person name="Davidsen T.M."/>
            <person name="Wayne K.J."/>
            <person name="Tettelin H."/>
            <person name="Glass J.I."/>
            <person name="Rusch D."/>
            <person name="Podicherti R."/>
            <person name="Tsui H.-C.T."/>
            <person name="Winkler M.E."/>
        </authorList>
    </citation>
    <scope>NUCLEOTIDE SEQUENCE</scope>
</reference>
<feature type="transmembrane region" description="Helical" evidence="1">
    <location>
        <begin position="84"/>
        <end position="105"/>
    </location>
</feature>
<dbReference type="AlphaFoldDB" id="A0A381RAE5"/>
<gene>
    <name evidence="3" type="ORF">METZ01_LOCUS41038</name>
</gene>
<dbReference type="InterPro" id="IPR050327">
    <property type="entry name" value="Proton-linked_MCT"/>
</dbReference>
<dbReference type="SUPFAM" id="SSF103473">
    <property type="entry name" value="MFS general substrate transporter"/>
    <property type="match status" value="1"/>
</dbReference>
<protein>
    <recommendedName>
        <fullName evidence="2">Major facilitator superfamily (MFS) profile domain-containing protein</fullName>
    </recommendedName>
</protein>
<feature type="transmembrane region" description="Helical" evidence="1">
    <location>
        <begin position="111"/>
        <end position="134"/>
    </location>
</feature>
<feature type="transmembrane region" description="Helical" evidence="1">
    <location>
        <begin position="320"/>
        <end position="340"/>
    </location>
</feature>
<name>A0A381RAE5_9ZZZZ</name>
<dbReference type="EMBL" id="UINC01001759">
    <property type="protein sequence ID" value="SUZ88184.1"/>
    <property type="molecule type" value="Genomic_DNA"/>
</dbReference>